<dbReference type="RefSeq" id="WP_145802874.1">
    <property type="nucleotide sequence ID" value="NZ_VIVK01000001.1"/>
</dbReference>
<dbReference type="OrthoDB" id="2518538at2"/>
<comment type="caution">
    <text evidence="2">The sequence shown here is derived from an EMBL/GenBank/DDBJ whole genome shotgun (WGS) entry which is preliminary data.</text>
</comment>
<accession>A0A561BL90</accession>
<dbReference type="EMBL" id="VIVK01000001">
    <property type="protein sequence ID" value="TWD79608.1"/>
    <property type="molecule type" value="Genomic_DNA"/>
</dbReference>
<dbReference type="AlphaFoldDB" id="A0A561BL90"/>
<gene>
    <name evidence="2" type="ORF">FB561_0672</name>
</gene>
<proteinExistence type="predicted"/>
<evidence type="ECO:0000313" key="3">
    <source>
        <dbReference type="Proteomes" id="UP000318380"/>
    </source>
</evidence>
<evidence type="ECO:0000256" key="1">
    <source>
        <dbReference type="SAM" id="MobiDB-lite"/>
    </source>
</evidence>
<sequence>MTHADWSALTRAPGRSRSRSINAENPTGEPGRAAMTASALGPSRKGRPAIALEPGETATLAEIHGPGEIRHLWMTVPDKTEAGPWVLRDLVLRMWWDGEERPAVEVPLGDFFCNGFGQRALVTSVPIVVAPTGGLNCYFPMPFRRRARIELTSEHPGPVGGIYYQVDYTVDDELPTDTAHFHAHWRRSNASTALGEDHVILDGVTGSGHYVGTYIGLTALERYWWGEGEVKFYVDDDDAYPTQCSTGLEDYAGGAWAFQDALRNDPPPVPLTFSAPYCGYPFYSAEDTTRASPFATSTLQSHGMYRWHLPDPVIFHERLRITLQQIGAWDHGHFERSDDISSVAYWYQTPGGANELGSLPPRELRRPR</sequence>
<feature type="region of interest" description="Disordered" evidence="1">
    <location>
        <begin position="1"/>
        <end position="47"/>
    </location>
</feature>
<dbReference type="Pfam" id="PF11175">
    <property type="entry name" value="DUF2961"/>
    <property type="match status" value="1"/>
</dbReference>
<dbReference type="Gene3D" id="2.60.120.1390">
    <property type="match status" value="1"/>
</dbReference>
<protein>
    <submittedName>
        <fullName evidence="2">DUF2961 family protein</fullName>
    </submittedName>
</protein>
<name>A0A561BL90_9ACTN</name>
<reference evidence="2 3" key="1">
    <citation type="submission" date="2019-06" db="EMBL/GenBank/DDBJ databases">
        <title>Sequencing the genomes of 1000 actinobacteria strains.</title>
        <authorList>
            <person name="Klenk H.-P."/>
        </authorList>
    </citation>
    <scope>NUCLEOTIDE SEQUENCE [LARGE SCALE GENOMIC DNA]</scope>
    <source>
        <strain evidence="2 3">DSM 24683</strain>
    </source>
</reference>
<keyword evidence="3" id="KW-1185">Reference proteome</keyword>
<evidence type="ECO:0000313" key="2">
    <source>
        <dbReference type="EMBL" id="TWD79608.1"/>
    </source>
</evidence>
<dbReference type="Proteomes" id="UP000318380">
    <property type="component" value="Unassembled WGS sequence"/>
</dbReference>
<dbReference type="InterPro" id="IPR021345">
    <property type="entry name" value="DUF2961"/>
</dbReference>
<organism evidence="2 3">
    <name type="scientific">Kribbella amoyensis</name>
    <dbReference type="NCBI Taxonomy" id="996641"/>
    <lineage>
        <taxon>Bacteria</taxon>
        <taxon>Bacillati</taxon>
        <taxon>Actinomycetota</taxon>
        <taxon>Actinomycetes</taxon>
        <taxon>Propionibacteriales</taxon>
        <taxon>Kribbellaceae</taxon>
        <taxon>Kribbella</taxon>
    </lineage>
</organism>